<feature type="region of interest" description="Disordered" evidence="6">
    <location>
        <begin position="608"/>
        <end position="630"/>
    </location>
</feature>
<feature type="transmembrane region" description="Helical" evidence="7">
    <location>
        <begin position="400"/>
        <end position="422"/>
    </location>
</feature>
<dbReference type="PANTHER" id="PTHR43791">
    <property type="entry name" value="PERMEASE-RELATED"/>
    <property type="match status" value="1"/>
</dbReference>
<dbReference type="GO" id="GO:0022857">
    <property type="term" value="F:transmembrane transporter activity"/>
    <property type="evidence" value="ECO:0007669"/>
    <property type="project" value="InterPro"/>
</dbReference>
<feature type="region of interest" description="Disordered" evidence="6">
    <location>
        <begin position="532"/>
        <end position="571"/>
    </location>
</feature>
<evidence type="ECO:0000256" key="6">
    <source>
        <dbReference type="SAM" id="MobiDB-lite"/>
    </source>
</evidence>
<dbReference type="EMBL" id="JAAECE010000013">
    <property type="protein sequence ID" value="KAF1796240.1"/>
    <property type="molecule type" value="Genomic_DNA"/>
</dbReference>
<sequence>MTQPQQEKQIKEVIEIKVSDGKEKDTLSASDGSSVYSTEGSEISAEGYIHDLQWTEEEERAVVNKIDIRLMSFVLLMTFVLNMDRTNISNAISDNLPADLGFGINGVNTGTLVHSIVFTVGTLFTNPIVKRVGAHRWIPILMNSWAVVTWAHALIHNFSGFIAVRFFVALTEAGFIPASLTYLTGWYKTNELATRLAWFWGIQSFASAFSGLISFGIFRMAGIGGLHGWKWLFIIDGIFTHLVGVIAFFYVPGSPATTAGLLRGKNGWFTERERNIAVTRVIRDDKTKKEQYERITWHDVKISVTDTKLWVHLLITFVGIMPHTPVSTYLPTLIKGYGFDVTTSNLLTVPSFFIGLIISIIIAKSADRFGNYALHALIGCVWSMIAFLVLQFLPDSAGRWSFYAAALFVASTPSWHGMQIAWMSSNLAPVGKRTIALGAVIGAANICGVPGSQIYQASDAPRFHVGNWVNFGLMATAALFFVFQRTRYSLTNKIREKKWSAMSDDEKKEYLKTTTSEGTSLISSVKANTASNPHITKSLKRKSTTSKEELKQQRKKQIVEKKQNTTSKTSGPSVVVFDGSVLHKKPTLEDKASKKRFLDSRISTVDPSDVVEQKNKPTAKDVEEEAENQKHDMELKQLLATSNLLEELEREEMTSKERRKNTMKKLEGLGVKSSPGEKMPLSVKLSLDESRKQKGIKKLQEAKDMGIYDKSLKHLYVKTKEKKRDRDPGITNGIGRMKGATLTINKSDIERIKRQGAKKKSAGGKKSGGGGKRK</sequence>
<feature type="compositionally biased region" description="Basic residues" evidence="6">
    <location>
        <begin position="754"/>
        <end position="763"/>
    </location>
</feature>
<dbReference type="InterPro" id="IPR036259">
    <property type="entry name" value="MFS_trans_sf"/>
</dbReference>
<feature type="transmembrane region" description="Helical" evidence="7">
    <location>
        <begin position="309"/>
        <end position="326"/>
    </location>
</feature>
<feature type="transmembrane region" description="Helical" evidence="7">
    <location>
        <begin position="372"/>
        <end position="394"/>
    </location>
</feature>
<dbReference type="GO" id="GO:0016020">
    <property type="term" value="C:membrane"/>
    <property type="evidence" value="ECO:0007669"/>
    <property type="project" value="UniProtKB-SubCell"/>
</dbReference>
<feature type="transmembrane region" description="Helical" evidence="7">
    <location>
        <begin position="467"/>
        <end position="483"/>
    </location>
</feature>
<feature type="compositionally biased region" description="Gly residues" evidence="6">
    <location>
        <begin position="765"/>
        <end position="774"/>
    </location>
</feature>
<gene>
    <name evidence="9" type="ORF">FB192DRAFT_1452811</name>
</gene>
<feature type="transmembrane region" description="Helical" evidence="7">
    <location>
        <begin position="196"/>
        <end position="219"/>
    </location>
</feature>
<dbReference type="Pfam" id="PF07690">
    <property type="entry name" value="MFS_1"/>
    <property type="match status" value="1"/>
</dbReference>
<dbReference type="Gene3D" id="1.20.1250.20">
    <property type="entry name" value="MFS general substrate transporter like domains"/>
    <property type="match status" value="2"/>
</dbReference>
<dbReference type="Proteomes" id="UP000469890">
    <property type="component" value="Unassembled WGS sequence"/>
</dbReference>
<keyword evidence="3 7" id="KW-0812">Transmembrane</keyword>
<dbReference type="InterPro" id="IPR011701">
    <property type="entry name" value="MFS"/>
</dbReference>
<evidence type="ECO:0000259" key="8">
    <source>
        <dbReference type="PROSITE" id="PS50850"/>
    </source>
</evidence>
<feature type="compositionally biased region" description="Basic and acidic residues" evidence="6">
    <location>
        <begin position="686"/>
        <end position="698"/>
    </location>
</feature>
<keyword evidence="5 7" id="KW-0472">Membrane</keyword>
<comment type="subcellular location">
    <subcellularLocation>
        <location evidence="1">Membrane</location>
        <topology evidence="1">Multi-pass membrane protein</topology>
    </subcellularLocation>
</comment>
<evidence type="ECO:0000313" key="9">
    <source>
        <dbReference type="EMBL" id="KAF1796240.1"/>
    </source>
</evidence>
<evidence type="ECO:0000256" key="1">
    <source>
        <dbReference type="ARBA" id="ARBA00004141"/>
    </source>
</evidence>
<keyword evidence="4 7" id="KW-1133">Transmembrane helix</keyword>
<evidence type="ECO:0000256" key="3">
    <source>
        <dbReference type="ARBA" id="ARBA00022692"/>
    </source>
</evidence>
<reference evidence="9 10" key="1">
    <citation type="submission" date="2019-09" db="EMBL/GenBank/DDBJ databases">
        <authorList>
            <consortium name="DOE Joint Genome Institute"/>
            <person name="Mondo S.J."/>
            <person name="Navarro-Mendoza M.I."/>
            <person name="Perez-Arques C."/>
            <person name="Panchal S."/>
            <person name="Nicolas F.E."/>
            <person name="Ganguly P."/>
            <person name="Pangilinan J."/>
            <person name="Grigoriev I."/>
            <person name="Heitman J."/>
            <person name="Sanya K."/>
            <person name="Garre V."/>
        </authorList>
    </citation>
    <scope>NUCLEOTIDE SEQUENCE [LARGE SCALE GENOMIC DNA]</scope>
    <source>
        <strain evidence="9 10">MU402</strain>
    </source>
</reference>
<feature type="compositionally biased region" description="Basic and acidic residues" evidence="6">
    <location>
        <begin position="719"/>
        <end position="728"/>
    </location>
</feature>
<name>A0A8H4B6J5_MUCCL</name>
<dbReference type="InterPro" id="IPR020846">
    <property type="entry name" value="MFS_dom"/>
</dbReference>
<evidence type="ECO:0000256" key="7">
    <source>
        <dbReference type="SAM" id="Phobius"/>
    </source>
</evidence>
<feature type="transmembrane region" description="Helical" evidence="7">
    <location>
        <begin position="137"/>
        <end position="155"/>
    </location>
</feature>
<evidence type="ECO:0000256" key="2">
    <source>
        <dbReference type="ARBA" id="ARBA00022448"/>
    </source>
</evidence>
<dbReference type="PROSITE" id="PS50850">
    <property type="entry name" value="MFS"/>
    <property type="match status" value="1"/>
</dbReference>
<accession>A0A8H4B6J5</accession>
<protein>
    <submittedName>
        <fullName evidence="9">Major facilitator superfamily domain-containing protein</fullName>
    </submittedName>
</protein>
<evidence type="ECO:0000256" key="4">
    <source>
        <dbReference type="ARBA" id="ARBA00022989"/>
    </source>
</evidence>
<dbReference type="PANTHER" id="PTHR43791:SF36">
    <property type="entry name" value="TRANSPORTER, PUTATIVE (AFU_ORTHOLOGUE AFUA_6G08340)-RELATED"/>
    <property type="match status" value="1"/>
</dbReference>
<feature type="region of interest" description="Disordered" evidence="6">
    <location>
        <begin position="649"/>
        <end position="698"/>
    </location>
</feature>
<feature type="transmembrane region" description="Helical" evidence="7">
    <location>
        <begin position="231"/>
        <end position="251"/>
    </location>
</feature>
<feature type="transmembrane region" description="Helical" evidence="7">
    <location>
        <begin position="103"/>
        <end position="125"/>
    </location>
</feature>
<evidence type="ECO:0000256" key="5">
    <source>
        <dbReference type="ARBA" id="ARBA00023136"/>
    </source>
</evidence>
<feature type="domain" description="Major facilitator superfamily (MFS) profile" evidence="8">
    <location>
        <begin position="70"/>
        <end position="489"/>
    </location>
</feature>
<feature type="transmembrane region" description="Helical" evidence="7">
    <location>
        <begin position="346"/>
        <end position="363"/>
    </location>
</feature>
<feature type="region of interest" description="Disordered" evidence="6">
    <location>
        <begin position="719"/>
        <end position="774"/>
    </location>
</feature>
<proteinExistence type="predicted"/>
<evidence type="ECO:0000313" key="10">
    <source>
        <dbReference type="Proteomes" id="UP000469890"/>
    </source>
</evidence>
<dbReference type="AlphaFoldDB" id="A0A8H4B6J5"/>
<feature type="compositionally biased region" description="Basic and acidic residues" evidence="6">
    <location>
        <begin position="545"/>
        <end position="563"/>
    </location>
</feature>
<feature type="transmembrane region" description="Helical" evidence="7">
    <location>
        <begin position="161"/>
        <end position="184"/>
    </location>
</feature>
<feature type="transmembrane region" description="Helical" evidence="7">
    <location>
        <begin position="434"/>
        <end position="455"/>
    </location>
</feature>
<feature type="compositionally biased region" description="Basic and acidic residues" evidence="6">
    <location>
        <begin position="611"/>
        <end position="630"/>
    </location>
</feature>
<organism evidence="9 10">
    <name type="scientific">Mucor circinelloides f. lusitanicus</name>
    <name type="common">Mucor racemosus var. lusitanicus</name>
    <dbReference type="NCBI Taxonomy" id="29924"/>
    <lineage>
        <taxon>Eukaryota</taxon>
        <taxon>Fungi</taxon>
        <taxon>Fungi incertae sedis</taxon>
        <taxon>Mucoromycota</taxon>
        <taxon>Mucoromycotina</taxon>
        <taxon>Mucoromycetes</taxon>
        <taxon>Mucorales</taxon>
        <taxon>Mucorineae</taxon>
        <taxon>Mucoraceae</taxon>
        <taxon>Mucor</taxon>
    </lineage>
</organism>
<feature type="transmembrane region" description="Helical" evidence="7">
    <location>
        <begin position="66"/>
        <end position="83"/>
    </location>
</feature>
<dbReference type="SUPFAM" id="SSF103473">
    <property type="entry name" value="MFS general substrate transporter"/>
    <property type="match status" value="1"/>
</dbReference>
<keyword evidence="2" id="KW-0813">Transport</keyword>
<comment type="caution">
    <text evidence="9">The sequence shown here is derived from an EMBL/GenBank/DDBJ whole genome shotgun (WGS) entry which is preliminary data.</text>
</comment>